<dbReference type="AlphaFoldDB" id="A0A0E9SK34"/>
<reference evidence="1" key="1">
    <citation type="submission" date="2014-11" db="EMBL/GenBank/DDBJ databases">
        <authorList>
            <person name="Amaro Gonzalez C."/>
        </authorList>
    </citation>
    <scope>NUCLEOTIDE SEQUENCE</scope>
</reference>
<accession>A0A0E9SK34</accession>
<evidence type="ECO:0000313" key="1">
    <source>
        <dbReference type="EMBL" id="JAH41724.1"/>
    </source>
</evidence>
<name>A0A0E9SK34_ANGAN</name>
<sequence>MQAIRDKMLTQYADHINTCTFHSYFQLEARNRQICLAL</sequence>
<organism evidence="1">
    <name type="scientific">Anguilla anguilla</name>
    <name type="common">European freshwater eel</name>
    <name type="synonym">Muraena anguilla</name>
    <dbReference type="NCBI Taxonomy" id="7936"/>
    <lineage>
        <taxon>Eukaryota</taxon>
        <taxon>Metazoa</taxon>
        <taxon>Chordata</taxon>
        <taxon>Craniata</taxon>
        <taxon>Vertebrata</taxon>
        <taxon>Euteleostomi</taxon>
        <taxon>Actinopterygii</taxon>
        <taxon>Neopterygii</taxon>
        <taxon>Teleostei</taxon>
        <taxon>Anguilliformes</taxon>
        <taxon>Anguillidae</taxon>
        <taxon>Anguilla</taxon>
    </lineage>
</organism>
<proteinExistence type="predicted"/>
<reference evidence="1" key="2">
    <citation type="journal article" date="2015" name="Fish Shellfish Immunol.">
        <title>Early steps in the European eel (Anguilla anguilla)-Vibrio vulnificus interaction in the gills: Role of the RtxA13 toxin.</title>
        <authorList>
            <person name="Callol A."/>
            <person name="Pajuelo D."/>
            <person name="Ebbesson L."/>
            <person name="Teles M."/>
            <person name="MacKenzie S."/>
            <person name="Amaro C."/>
        </authorList>
    </citation>
    <scope>NUCLEOTIDE SEQUENCE</scope>
</reference>
<protein>
    <submittedName>
        <fullName evidence="1">Uncharacterized protein</fullName>
    </submittedName>
</protein>
<dbReference type="EMBL" id="GBXM01066853">
    <property type="protein sequence ID" value="JAH41724.1"/>
    <property type="molecule type" value="Transcribed_RNA"/>
</dbReference>